<dbReference type="InterPro" id="IPR001296">
    <property type="entry name" value="Glyco_trans_1"/>
</dbReference>
<organism evidence="3 4">
    <name type="scientific">Thauera phenylacetica B4P</name>
    <dbReference type="NCBI Taxonomy" id="1234382"/>
    <lineage>
        <taxon>Bacteria</taxon>
        <taxon>Pseudomonadati</taxon>
        <taxon>Pseudomonadota</taxon>
        <taxon>Betaproteobacteria</taxon>
        <taxon>Rhodocyclales</taxon>
        <taxon>Zoogloeaceae</taxon>
        <taxon>Thauera</taxon>
    </lineage>
</organism>
<dbReference type="PANTHER" id="PTHR45947">
    <property type="entry name" value="SULFOQUINOVOSYL TRANSFERASE SQD2"/>
    <property type="match status" value="1"/>
</dbReference>
<dbReference type="InterPro" id="IPR050194">
    <property type="entry name" value="Glycosyltransferase_grp1"/>
</dbReference>
<dbReference type="Gene3D" id="3.40.50.2000">
    <property type="entry name" value="Glycogen Phosphorylase B"/>
    <property type="match status" value="2"/>
</dbReference>
<evidence type="ECO:0000313" key="3">
    <source>
        <dbReference type="EMBL" id="ENO98897.1"/>
    </source>
</evidence>
<dbReference type="EMBL" id="AMXF01000003">
    <property type="protein sequence ID" value="ENO98897.1"/>
    <property type="molecule type" value="Genomic_DNA"/>
</dbReference>
<dbReference type="CDD" id="cd03801">
    <property type="entry name" value="GT4_PimA-like"/>
    <property type="match status" value="1"/>
</dbReference>
<gene>
    <name evidence="3" type="ORF">C667_01498</name>
</gene>
<accession>N6ZWS5</accession>
<dbReference type="Proteomes" id="UP000013047">
    <property type="component" value="Unassembled WGS sequence"/>
</dbReference>
<keyword evidence="3" id="KW-0808">Transferase</keyword>
<feature type="domain" description="Glycosyl transferase family 1" evidence="1">
    <location>
        <begin position="176"/>
        <end position="336"/>
    </location>
</feature>
<keyword evidence="4" id="KW-1185">Reference proteome</keyword>
<evidence type="ECO:0000313" key="4">
    <source>
        <dbReference type="Proteomes" id="UP000013047"/>
    </source>
</evidence>
<dbReference type="PANTHER" id="PTHR45947:SF3">
    <property type="entry name" value="SULFOQUINOVOSYL TRANSFERASE SQD2"/>
    <property type="match status" value="1"/>
</dbReference>
<dbReference type="GO" id="GO:0016757">
    <property type="term" value="F:glycosyltransferase activity"/>
    <property type="evidence" value="ECO:0007669"/>
    <property type="project" value="InterPro"/>
</dbReference>
<dbReference type="PROSITE" id="PS50890">
    <property type="entry name" value="PUA"/>
    <property type="match status" value="1"/>
</dbReference>
<dbReference type="Pfam" id="PF13439">
    <property type="entry name" value="Glyco_transf_4"/>
    <property type="match status" value="1"/>
</dbReference>
<feature type="domain" description="Glycosyltransferase subfamily 4-like N-terminal" evidence="2">
    <location>
        <begin position="19"/>
        <end position="169"/>
    </location>
</feature>
<dbReference type="AlphaFoldDB" id="N6ZWS5"/>
<reference evidence="3 4" key="1">
    <citation type="submission" date="2012-09" db="EMBL/GenBank/DDBJ databases">
        <title>Draft Genome Sequences of 6 Strains from Genus Thauera.</title>
        <authorList>
            <person name="Liu B."/>
            <person name="Shapleigh J.P."/>
            <person name="Frostegard A.H."/>
        </authorList>
    </citation>
    <scope>NUCLEOTIDE SEQUENCE [LARGE SCALE GENOMIC DNA]</scope>
    <source>
        <strain evidence="3 4">B4P</strain>
    </source>
</reference>
<dbReference type="InterPro" id="IPR028098">
    <property type="entry name" value="Glyco_trans_4-like_N"/>
</dbReference>
<name>N6ZWS5_9RHOO</name>
<dbReference type="RefSeq" id="WP_004355683.1">
    <property type="nucleotide sequence ID" value="NZ_AMXF01000003.1"/>
</dbReference>
<protein>
    <submittedName>
        <fullName evidence="3">Group 1 glycosyl transferase</fullName>
    </submittedName>
</protein>
<comment type="caution">
    <text evidence="3">The sequence shown here is derived from an EMBL/GenBank/DDBJ whole genome shotgun (WGS) entry which is preliminary data.</text>
</comment>
<evidence type="ECO:0000259" key="2">
    <source>
        <dbReference type="Pfam" id="PF13439"/>
    </source>
</evidence>
<dbReference type="Pfam" id="PF00534">
    <property type="entry name" value="Glycos_transf_1"/>
    <property type="match status" value="1"/>
</dbReference>
<dbReference type="SUPFAM" id="SSF53756">
    <property type="entry name" value="UDP-Glycosyltransferase/glycogen phosphorylase"/>
    <property type="match status" value="1"/>
</dbReference>
<dbReference type="OrthoDB" id="267270at2"/>
<proteinExistence type="predicted"/>
<sequence length="376" mass="41000">MDLKGVRLCLVGPLPPPAGGMAVLTRQLGDLLGGEGLAVRLVQVNAAYRPSWVGRVKGLRALFRLLPYLASLWREVGRAQLVHVMANSGWSWHLYAAPALAIAEWRGVPVVVNYHGGEAEKFLEGSAVRVRRRLRGARSLLVPSNFLVEVFGRHGIAARVLPNVVDLSRFSASVSYDHNPESPHLIVARNLEFVYGVDIAIKAFAHISSVLPHARLTLAGSGPARAEFERLARELEVDDRVSFPGRLDRDQMSALFQRSDLLLNPSRADNQPVAVLEAMASGVPIVATAVGGVPYMLENERTALLVPSEDPRALAAAALSLLLDTERARTIAHAAQLEVQGHDWTNVRRVLFNEYRQALGLKLESSQDGARANDIV</sequence>
<evidence type="ECO:0000259" key="1">
    <source>
        <dbReference type="Pfam" id="PF00534"/>
    </source>
</evidence>